<dbReference type="InterPro" id="IPR019286">
    <property type="entry name" value="DUF2339_TM"/>
</dbReference>
<organism evidence="2 3">
    <name type="scientific">Lampropedia aestuarii</name>
    <dbReference type="NCBI Taxonomy" id="2562762"/>
    <lineage>
        <taxon>Bacteria</taxon>
        <taxon>Pseudomonadati</taxon>
        <taxon>Pseudomonadota</taxon>
        <taxon>Betaproteobacteria</taxon>
        <taxon>Burkholderiales</taxon>
        <taxon>Comamonadaceae</taxon>
        <taxon>Lampropedia</taxon>
    </lineage>
</organism>
<dbReference type="Proteomes" id="UP000306236">
    <property type="component" value="Unassembled WGS sequence"/>
</dbReference>
<name>A0A4S5BUZ6_9BURK</name>
<dbReference type="AlphaFoldDB" id="A0A4S5BUZ6"/>
<feature type="transmembrane region" description="Helical" evidence="1">
    <location>
        <begin position="421"/>
        <end position="438"/>
    </location>
</feature>
<evidence type="ECO:0000313" key="3">
    <source>
        <dbReference type="Proteomes" id="UP000306236"/>
    </source>
</evidence>
<gene>
    <name evidence="2" type="ORF">E8K88_05690</name>
</gene>
<feature type="transmembrane region" description="Helical" evidence="1">
    <location>
        <begin position="391"/>
        <end position="409"/>
    </location>
</feature>
<feature type="transmembrane region" description="Helical" evidence="1">
    <location>
        <begin position="184"/>
        <end position="204"/>
    </location>
</feature>
<dbReference type="PANTHER" id="PTHR38434:SF1">
    <property type="entry name" value="BLL2549 PROTEIN"/>
    <property type="match status" value="1"/>
</dbReference>
<protein>
    <submittedName>
        <fullName evidence="2">DUF2339 domain-containing protein</fullName>
    </submittedName>
</protein>
<feature type="transmembrane region" description="Helical" evidence="1">
    <location>
        <begin position="444"/>
        <end position="465"/>
    </location>
</feature>
<feature type="transmembrane region" description="Helical" evidence="1">
    <location>
        <begin position="312"/>
        <end position="329"/>
    </location>
</feature>
<evidence type="ECO:0000313" key="2">
    <source>
        <dbReference type="EMBL" id="THJ34971.1"/>
    </source>
</evidence>
<dbReference type="OrthoDB" id="207428at2"/>
<comment type="caution">
    <text evidence="2">The sequence shown here is derived from an EMBL/GenBank/DDBJ whole genome shotgun (WGS) entry which is preliminary data.</text>
</comment>
<dbReference type="EMBL" id="SSWX01000005">
    <property type="protein sequence ID" value="THJ34971.1"/>
    <property type="molecule type" value="Genomic_DNA"/>
</dbReference>
<dbReference type="Pfam" id="PF10101">
    <property type="entry name" value="DUF2339"/>
    <property type="match status" value="1"/>
</dbReference>
<feature type="transmembrane region" description="Helical" evidence="1">
    <location>
        <begin position="20"/>
        <end position="40"/>
    </location>
</feature>
<reference evidence="2 3" key="1">
    <citation type="submission" date="2019-04" db="EMBL/GenBank/DDBJ databases">
        <title>Lampropedia sp YIM MLB12 draf genome.</title>
        <authorList>
            <person name="Wang Y.-X."/>
        </authorList>
    </citation>
    <scope>NUCLEOTIDE SEQUENCE [LARGE SCALE GENOMIC DNA]</scope>
    <source>
        <strain evidence="2 3">YIM MLB12</strain>
    </source>
</reference>
<dbReference type="PANTHER" id="PTHR38434">
    <property type="entry name" value="BLL2549 PROTEIN"/>
    <property type="match status" value="1"/>
</dbReference>
<feature type="transmembrane region" description="Helical" evidence="1">
    <location>
        <begin position="216"/>
        <end position="235"/>
    </location>
</feature>
<feature type="transmembrane region" description="Helical" evidence="1">
    <location>
        <begin position="287"/>
        <end position="307"/>
    </location>
</feature>
<feature type="transmembrane region" description="Helical" evidence="1">
    <location>
        <begin position="256"/>
        <end position="275"/>
    </location>
</feature>
<keyword evidence="3" id="KW-1185">Reference proteome</keyword>
<keyword evidence="1" id="KW-1133">Transmembrane helix</keyword>
<feature type="transmembrane region" description="Helical" evidence="1">
    <location>
        <begin position="361"/>
        <end position="379"/>
    </location>
</feature>
<feature type="transmembrane region" description="Helical" evidence="1">
    <location>
        <begin position="335"/>
        <end position="354"/>
    </location>
</feature>
<keyword evidence="1" id="KW-0472">Membrane</keyword>
<proteinExistence type="predicted"/>
<sequence length="585" mass="60890">MVLWGVIWGAVIGWLCDSYWWGPIGVFAGALIGALAGWTLRNSVRSEFARLHRQAQQAAAPTKQQERAIARDAGPSVSGAAATDYVDEPLEAFAQRDPHGARDPLATASASASVPVAAAAVRFESEPVNPAQWQESLSAYGISEAASLSSQRPVAAARTPDAAEPTVLARCSAAVRNWLTSGNVVARLGALMLFVGLAFLAKWAADNSMFPPEARLAAIALVGIGLLLQGARMSAAKPAKAAEQEQARSLGSATARFDYGVLLQGLGVAVLYLAIFSAFKLYGLLPASWAFVLMVSVCALSSAIAVLRSAQALAFVGFAGAFATPVLLSDGSGSHVSLFGYYLLLNLAIVGLAFVRPWRAVNVLGFVATFGVATLWGVLRYQASYYATSQVFLLTFFMIYLLIGLLYALRHGAERQHKVDATLVFGLPIVVLGLQVNLVDFSEYGAALSAVLGGGALYCAGMAAASAHQRGGALAGAKLCGDWLAAGYRGCATGAGAANHGGGVGIGRGCGVLALTPARAQMGLRARCRLAGCGRCADDGCTRQPLLRDAICTRTSGAPAVCQCRFSLLPVHGRGRWGDLVVVTP</sequence>
<accession>A0A4S5BUZ6</accession>
<evidence type="ECO:0000256" key="1">
    <source>
        <dbReference type="SAM" id="Phobius"/>
    </source>
</evidence>
<keyword evidence="1" id="KW-0812">Transmembrane</keyword>